<name>A0A0B7JMC2_BIOOC</name>
<feature type="transmembrane region" description="Helical" evidence="5">
    <location>
        <begin position="242"/>
        <end position="268"/>
    </location>
</feature>
<evidence type="ECO:0000256" key="3">
    <source>
        <dbReference type="ARBA" id="ARBA00022989"/>
    </source>
</evidence>
<feature type="transmembrane region" description="Helical" evidence="5">
    <location>
        <begin position="81"/>
        <end position="99"/>
    </location>
</feature>
<evidence type="ECO:0000256" key="5">
    <source>
        <dbReference type="SAM" id="Phobius"/>
    </source>
</evidence>
<feature type="transmembrane region" description="Helical" evidence="5">
    <location>
        <begin position="131"/>
        <end position="155"/>
    </location>
</feature>
<dbReference type="AlphaFoldDB" id="A0A0B7JMC2"/>
<proteinExistence type="predicted"/>
<feature type="transmembrane region" description="Helical" evidence="5">
    <location>
        <begin position="413"/>
        <end position="437"/>
    </location>
</feature>
<dbReference type="EMBL" id="CDPU01000001">
    <property type="protein sequence ID" value="CEO44422.1"/>
    <property type="molecule type" value="Genomic_DNA"/>
</dbReference>
<dbReference type="EMBL" id="JADCTT010000001">
    <property type="protein sequence ID" value="KAF9759176.1"/>
    <property type="molecule type" value="Genomic_DNA"/>
</dbReference>
<dbReference type="Proteomes" id="UP000616885">
    <property type="component" value="Unassembled WGS sequence"/>
</dbReference>
<feature type="transmembrane region" description="Helical" evidence="5">
    <location>
        <begin position="105"/>
        <end position="124"/>
    </location>
</feature>
<keyword evidence="4 5" id="KW-0472">Membrane</keyword>
<dbReference type="GO" id="GO:0005886">
    <property type="term" value="C:plasma membrane"/>
    <property type="evidence" value="ECO:0007669"/>
    <property type="project" value="TreeGrafter"/>
</dbReference>
<dbReference type="GO" id="GO:0022857">
    <property type="term" value="F:transmembrane transporter activity"/>
    <property type="evidence" value="ECO:0007669"/>
    <property type="project" value="TreeGrafter"/>
</dbReference>
<keyword evidence="2 5" id="KW-0812">Transmembrane</keyword>
<protein>
    <recommendedName>
        <fullName evidence="8">Major facilitator superfamily (MFS) profile domain-containing protein</fullName>
    </recommendedName>
</protein>
<dbReference type="SUPFAM" id="SSF103473">
    <property type="entry name" value="MFS general substrate transporter"/>
    <property type="match status" value="1"/>
</dbReference>
<feature type="transmembrane region" description="Helical" evidence="5">
    <location>
        <begin position="280"/>
        <end position="302"/>
    </location>
</feature>
<feature type="transmembrane region" description="Helical" evidence="5">
    <location>
        <begin position="43"/>
        <end position="69"/>
    </location>
</feature>
<keyword evidence="3 5" id="KW-1133">Transmembrane helix</keyword>
<dbReference type="Gene3D" id="1.20.1250.20">
    <property type="entry name" value="MFS general substrate transporter like domains"/>
    <property type="match status" value="2"/>
</dbReference>
<evidence type="ECO:0000256" key="2">
    <source>
        <dbReference type="ARBA" id="ARBA00022692"/>
    </source>
</evidence>
<feature type="transmembrane region" description="Helical" evidence="5">
    <location>
        <begin position="200"/>
        <end position="221"/>
    </location>
</feature>
<gene>
    <name evidence="6" type="ORF">BN869_000000477_1</name>
    <name evidence="7" type="ORF">IM811_000870</name>
</gene>
<comment type="subcellular location">
    <subcellularLocation>
        <location evidence="1">Membrane</location>
        <topology evidence="1">Multi-pass membrane protein</topology>
    </subcellularLocation>
</comment>
<feature type="transmembrane region" description="Helical" evidence="5">
    <location>
        <begin position="357"/>
        <end position="376"/>
    </location>
</feature>
<organism evidence="6">
    <name type="scientific">Bionectria ochroleuca</name>
    <name type="common">Gliocladium roseum</name>
    <dbReference type="NCBI Taxonomy" id="29856"/>
    <lineage>
        <taxon>Eukaryota</taxon>
        <taxon>Fungi</taxon>
        <taxon>Dikarya</taxon>
        <taxon>Ascomycota</taxon>
        <taxon>Pezizomycotina</taxon>
        <taxon>Sordariomycetes</taxon>
        <taxon>Hypocreomycetidae</taxon>
        <taxon>Hypocreales</taxon>
        <taxon>Bionectriaceae</taxon>
        <taxon>Clonostachys</taxon>
    </lineage>
</organism>
<dbReference type="InterPro" id="IPR036259">
    <property type="entry name" value="MFS_trans_sf"/>
</dbReference>
<evidence type="ECO:0000256" key="1">
    <source>
        <dbReference type="ARBA" id="ARBA00004141"/>
    </source>
</evidence>
<accession>A0A0B7JMC2</accession>
<sequence>MASETKPAVESTVVATGEKEVNNEHNLVARKTLLDVLSKWELVLAWIGLLLVSFTNYLDSVTVSTYFVYALSEFERLSVEGALSAIFGVIALGIQGVLATLAGEIHSFTIVAASVCLITLAFILEASAPGIAALIAGFSIYAVGLMTSKFMIYVLTAELSNMRHRALSLGAANLPAMISQLGGAKMAESVLQRLSWRWGIALWCIMIPVASIPLLVALFLARRKVHQKGTLEIPASRKQRVLGLWAKLLEQDLIGCAFLAAGCALLFLPIPLEHGGVERYASAHCVAPTVIGFCVLIAFGIWEAKFALNPLFPTRLIRNKNVLGPLLASLCGGFSLSFLLPYFYVYIMVTSQLSISSATYITLALTLTNAFAQLCYGALVSWMQRPKWLFVANMGLLVLGGGLQLAFPDPHSQLAGLVVAQIVSGFGFGGFMSVLVLAQASALPQDVPVLSAAYIILANFSTSVAGAVAGGMWTTILVKNLEQYLPLEIKDQARAIMGSLTVAQSYEWGTPEREAIILAHKKTFRHFFIGFIVTAAMAFLLSFICDDVHVGKVDEERNTAKRRAEEKENPQAS</sequence>
<evidence type="ECO:0000256" key="4">
    <source>
        <dbReference type="ARBA" id="ARBA00023136"/>
    </source>
</evidence>
<reference evidence="6" key="1">
    <citation type="submission" date="2015-01" db="EMBL/GenBank/DDBJ databases">
        <authorList>
            <person name="Durling Mikael"/>
        </authorList>
    </citation>
    <scope>NUCLEOTIDE SEQUENCE</scope>
</reference>
<feature type="transmembrane region" description="Helical" evidence="5">
    <location>
        <begin position="449"/>
        <end position="473"/>
    </location>
</feature>
<feature type="transmembrane region" description="Helical" evidence="5">
    <location>
        <begin position="322"/>
        <end position="345"/>
    </location>
</feature>
<dbReference type="PANTHER" id="PTHR23501">
    <property type="entry name" value="MAJOR FACILITATOR SUPERFAMILY"/>
    <property type="match status" value="1"/>
</dbReference>
<feature type="transmembrane region" description="Helical" evidence="5">
    <location>
        <begin position="388"/>
        <end position="407"/>
    </location>
</feature>
<feature type="transmembrane region" description="Helical" evidence="5">
    <location>
        <begin position="527"/>
        <end position="545"/>
    </location>
</feature>
<evidence type="ECO:0008006" key="8">
    <source>
        <dbReference type="Google" id="ProtNLM"/>
    </source>
</evidence>
<reference evidence="7" key="2">
    <citation type="submission" date="2020-10" db="EMBL/GenBank/DDBJ databases">
        <title>High-Quality Genome Resource of Clonostachys rosea strain S41 by Oxford Nanopore Long-Read Sequencing.</title>
        <authorList>
            <person name="Wang H."/>
        </authorList>
    </citation>
    <scope>NUCLEOTIDE SEQUENCE</scope>
    <source>
        <strain evidence="7">S41</strain>
    </source>
</reference>
<evidence type="ECO:0000313" key="7">
    <source>
        <dbReference type="EMBL" id="KAF9759176.1"/>
    </source>
</evidence>
<evidence type="ECO:0000313" key="6">
    <source>
        <dbReference type="EMBL" id="CEO44422.1"/>
    </source>
</evidence>
<dbReference type="PANTHER" id="PTHR23501:SF87">
    <property type="entry name" value="SIDEROPHORE IRON TRANSPORTER 2"/>
    <property type="match status" value="1"/>
</dbReference>